<feature type="transmembrane region" description="Helical" evidence="1">
    <location>
        <begin position="16"/>
        <end position="40"/>
    </location>
</feature>
<feature type="transmembrane region" description="Helical" evidence="1">
    <location>
        <begin position="163"/>
        <end position="190"/>
    </location>
</feature>
<feature type="transmembrane region" description="Helical" evidence="1">
    <location>
        <begin position="60"/>
        <end position="84"/>
    </location>
</feature>
<dbReference type="Proteomes" id="UP000727506">
    <property type="component" value="Unassembled WGS sequence"/>
</dbReference>
<organism evidence="2 3">
    <name type="scientific">Slackia piriformis</name>
    <dbReference type="NCBI Taxonomy" id="626934"/>
    <lineage>
        <taxon>Bacteria</taxon>
        <taxon>Bacillati</taxon>
        <taxon>Actinomycetota</taxon>
        <taxon>Coriobacteriia</taxon>
        <taxon>Eggerthellales</taxon>
        <taxon>Eggerthellaceae</taxon>
        <taxon>Slackia</taxon>
    </lineage>
</organism>
<reference evidence="2" key="1">
    <citation type="submission" date="2021-02" db="EMBL/GenBank/DDBJ databases">
        <title>Infant gut strain persistence is associated with maternal origin, phylogeny, and functional potential including surface adhesion and iron acquisition.</title>
        <authorList>
            <person name="Lou Y.C."/>
        </authorList>
    </citation>
    <scope>NUCLEOTIDE SEQUENCE</scope>
    <source>
        <strain evidence="2">L2_039_000G1_dasL2_039_000G1_concoct_11</strain>
    </source>
</reference>
<gene>
    <name evidence="2" type="ORF">KH142_09760</name>
</gene>
<evidence type="ECO:0000256" key="1">
    <source>
        <dbReference type="SAM" id="Phobius"/>
    </source>
</evidence>
<evidence type="ECO:0000313" key="3">
    <source>
        <dbReference type="Proteomes" id="UP000727506"/>
    </source>
</evidence>
<proteinExistence type="predicted"/>
<dbReference type="AlphaFoldDB" id="A0A943UZ96"/>
<feature type="transmembrane region" description="Helical" evidence="1">
    <location>
        <begin position="202"/>
        <end position="224"/>
    </location>
</feature>
<protein>
    <submittedName>
        <fullName evidence="2">Uncharacterized protein</fullName>
    </submittedName>
</protein>
<accession>A0A943UZ96</accession>
<keyword evidence="1" id="KW-1133">Transmembrane helix</keyword>
<keyword evidence="1" id="KW-0472">Membrane</keyword>
<comment type="caution">
    <text evidence="2">The sequence shown here is derived from an EMBL/GenBank/DDBJ whole genome shotgun (WGS) entry which is preliminary data.</text>
</comment>
<evidence type="ECO:0000313" key="2">
    <source>
        <dbReference type="EMBL" id="MBS6941727.1"/>
    </source>
</evidence>
<dbReference type="EMBL" id="JAGZSV010000282">
    <property type="protein sequence ID" value="MBS6941727.1"/>
    <property type="molecule type" value="Genomic_DNA"/>
</dbReference>
<name>A0A943UZ96_9ACTN</name>
<feature type="transmembrane region" description="Helical" evidence="1">
    <location>
        <begin position="105"/>
        <end position="131"/>
    </location>
</feature>
<sequence>MAVSLKREFCSLAKPMAAFVAIPFAADIAFLSAFLLMLAIEGSYGGAAGAFAPAASSLFAGVYAPVCAGAVVFCPFAGFVYLLARFAREARASFESCAKRPLPDAFIPTASAGAAWLLLSMAAAGIATAIVPEMFLSMRPFPVDAADALMGAFLISGFVLDGLFAAVFVLRAFAAAFAALFACFAAIVCAMRRFRTSATRSAVSVLSCAGILAAVLLANEAAWLTSAFLLPRVFAGAATSSAAIALFAVVLSLLLDAVVVLVAAAFARRPRAA</sequence>
<keyword evidence="1" id="KW-0812">Transmembrane</keyword>
<feature type="transmembrane region" description="Helical" evidence="1">
    <location>
        <begin position="244"/>
        <end position="267"/>
    </location>
</feature>